<keyword evidence="3" id="KW-0255">Endonuclease</keyword>
<comment type="cofactor">
    <cofactor evidence="1">
        <name>a divalent metal cation</name>
        <dbReference type="ChEBI" id="CHEBI:60240"/>
    </cofactor>
</comment>
<evidence type="ECO:0000256" key="2">
    <source>
        <dbReference type="ARBA" id="ARBA00022722"/>
    </source>
</evidence>
<keyword evidence="10" id="KW-1185">Reference proteome</keyword>
<organism evidence="9">
    <name type="scientific">Mangrovimonas cancribranchiae</name>
    <dbReference type="NCBI Taxonomy" id="3080055"/>
    <lineage>
        <taxon>Bacteria</taxon>
        <taxon>Pseudomonadati</taxon>
        <taxon>Bacteroidota</taxon>
        <taxon>Flavobacteriia</taxon>
        <taxon>Flavobacteriales</taxon>
        <taxon>Flavobacteriaceae</taxon>
        <taxon>Mangrovimonas</taxon>
    </lineage>
</organism>
<evidence type="ECO:0000313" key="10">
    <source>
        <dbReference type="Proteomes" id="UP001368318"/>
    </source>
</evidence>
<gene>
    <name evidence="9" type="ORF">R3L15_14130</name>
    <name evidence="8" type="ORF">R3L16_07460</name>
</gene>
<dbReference type="PANTHER" id="PTHR30636">
    <property type="entry name" value="UPF0701 PROTEIN YICC"/>
    <property type="match status" value="1"/>
</dbReference>
<dbReference type="EC" id="3.1.-.-" evidence="9"/>
<proteinExistence type="inferred from homology"/>
<dbReference type="GO" id="GO:0016787">
    <property type="term" value="F:hydrolase activity"/>
    <property type="evidence" value="ECO:0007669"/>
    <property type="project" value="UniProtKB-KW"/>
</dbReference>
<evidence type="ECO:0000256" key="3">
    <source>
        <dbReference type="ARBA" id="ARBA00022759"/>
    </source>
</evidence>
<comment type="similarity">
    <text evidence="5">Belongs to the YicC/YloC family.</text>
</comment>
<sequence length="285" mass="33040">MIQSMTGYGKTVVQLPTKKISLEIKSLNSKNLDLNARMPSVYREKELEIRKRIASVLNRGKVDFSLYMEITGEDTSSQINKTVVREYIKQLKEVVDGNETELLKMAVRLPDAITTERDEIDDDEWKTISNAIDETLKKIEQYRIDEGKSLETDFINRVENISQLLDDVIAIDPERIEGVRARLEKGIADIKEKVDENRFEQELVYYIEKYDITEEKVRLKNHLDYFLKVLNSKESNGKKLGFIGQEMGREINTIGSKSNYAPMQKLVVQMKDELEKIKEQLLNVL</sequence>
<feature type="domain" description="Endoribonuclease YicC-like C-terminal" evidence="7">
    <location>
        <begin position="172"/>
        <end position="284"/>
    </location>
</feature>
<evidence type="ECO:0000313" key="8">
    <source>
        <dbReference type="EMBL" id="WXA01593.1"/>
    </source>
</evidence>
<dbReference type="AlphaFoldDB" id="A0AAU6P708"/>
<evidence type="ECO:0000259" key="6">
    <source>
        <dbReference type="Pfam" id="PF03755"/>
    </source>
</evidence>
<feature type="domain" description="Endoribonuclease YicC-like N-terminal" evidence="6">
    <location>
        <begin position="2"/>
        <end position="151"/>
    </location>
</feature>
<keyword evidence="2" id="KW-0540">Nuclease</keyword>
<protein>
    <submittedName>
        <fullName evidence="9">YicC/YloC family endoribonuclease</fullName>
        <ecNumber evidence="9">3.1.-.-</ecNumber>
    </submittedName>
</protein>
<dbReference type="InterPro" id="IPR005229">
    <property type="entry name" value="YicC/YloC-like"/>
</dbReference>
<dbReference type="Pfam" id="PF03755">
    <property type="entry name" value="YicC-like_N"/>
    <property type="match status" value="1"/>
</dbReference>
<evidence type="ECO:0000256" key="4">
    <source>
        <dbReference type="ARBA" id="ARBA00022801"/>
    </source>
</evidence>
<accession>A0AAU6P708</accession>
<dbReference type="EMBL" id="CP136924">
    <property type="protein sequence ID" value="WXA01593.1"/>
    <property type="molecule type" value="Genomic_DNA"/>
</dbReference>
<dbReference type="RefSeq" id="WP_338732436.1">
    <property type="nucleotide sequence ID" value="NZ_CP136924.1"/>
</dbReference>
<dbReference type="GO" id="GO:0004521">
    <property type="term" value="F:RNA endonuclease activity"/>
    <property type="evidence" value="ECO:0007669"/>
    <property type="project" value="InterPro"/>
</dbReference>
<evidence type="ECO:0000256" key="1">
    <source>
        <dbReference type="ARBA" id="ARBA00001968"/>
    </source>
</evidence>
<evidence type="ECO:0000256" key="5">
    <source>
        <dbReference type="ARBA" id="ARBA00035648"/>
    </source>
</evidence>
<dbReference type="KEGG" id="mcaa:R3L15_14130"/>
<evidence type="ECO:0000259" key="7">
    <source>
        <dbReference type="Pfam" id="PF08340"/>
    </source>
</evidence>
<dbReference type="NCBIfam" id="TIGR00255">
    <property type="entry name" value="YicC/YloC family endoribonuclease"/>
    <property type="match status" value="1"/>
</dbReference>
<keyword evidence="4 9" id="KW-0378">Hydrolase</keyword>
<evidence type="ECO:0000313" key="9">
    <source>
        <dbReference type="EMBL" id="WXA13247.1"/>
    </source>
</evidence>
<dbReference type="InterPro" id="IPR013527">
    <property type="entry name" value="YicC-like_N"/>
</dbReference>
<dbReference type="PANTHER" id="PTHR30636:SF3">
    <property type="entry name" value="UPF0701 PROTEIN YICC"/>
    <property type="match status" value="1"/>
</dbReference>
<name>A0AAU6P708_9FLAO</name>
<reference evidence="9 10" key="1">
    <citation type="submission" date="2023-10" db="EMBL/GenBank/DDBJ databases">
        <title>Culture-based analysis of two novel bacteria associated with mangrove crab gills.</title>
        <authorList>
            <person name="Yang X."/>
            <person name="Garuglieri E."/>
            <person name="Van Goethem M.W."/>
            <person name="Fusi M."/>
            <person name="Marasco R."/>
            <person name="Daffonchio D.G."/>
        </authorList>
    </citation>
    <scope>NUCLEOTIDE SEQUENCE</scope>
    <source>
        <strain evidence="9">UG2-1</strain>
        <strain evidence="8">UG2-2</strain>
        <strain evidence="10">UG2_2</strain>
    </source>
</reference>
<dbReference type="Proteomes" id="UP001368318">
    <property type="component" value="Chromosome"/>
</dbReference>
<dbReference type="Pfam" id="PF08340">
    <property type="entry name" value="YicC-like_C"/>
    <property type="match status" value="1"/>
</dbReference>
<dbReference type="EMBL" id="CP136925">
    <property type="protein sequence ID" value="WXA13247.1"/>
    <property type="molecule type" value="Genomic_DNA"/>
</dbReference>
<dbReference type="InterPro" id="IPR013551">
    <property type="entry name" value="YicC-like_C"/>
</dbReference>